<proteinExistence type="predicted"/>
<name>A0AAD2FT52_9STRA</name>
<keyword evidence="4" id="KW-1185">Reference proteome</keyword>
<accession>A0AAD2FT52</accession>
<protein>
    <recommendedName>
        <fullName evidence="2">DUF6824 domain-containing protein</fullName>
    </recommendedName>
</protein>
<feature type="domain" description="DUF6824" evidence="2">
    <location>
        <begin position="86"/>
        <end position="171"/>
    </location>
</feature>
<organism evidence="3 4">
    <name type="scientific">Cylindrotheca closterium</name>
    <dbReference type="NCBI Taxonomy" id="2856"/>
    <lineage>
        <taxon>Eukaryota</taxon>
        <taxon>Sar</taxon>
        <taxon>Stramenopiles</taxon>
        <taxon>Ochrophyta</taxon>
        <taxon>Bacillariophyta</taxon>
        <taxon>Bacillariophyceae</taxon>
        <taxon>Bacillariophycidae</taxon>
        <taxon>Bacillariales</taxon>
        <taxon>Bacillariaceae</taxon>
        <taxon>Cylindrotheca</taxon>
    </lineage>
</organism>
<evidence type="ECO:0000256" key="1">
    <source>
        <dbReference type="SAM" id="MobiDB-lite"/>
    </source>
</evidence>
<dbReference type="AlphaFoldDB" id="A0AAD2FT52"/>
<feature type="region of interest" description="Disordered" evidence="1">
    <location>
        <begin position="258"/>
        <end position="280"/>
    </location>
</feature>
<reference evidence="3" key="1">
    <citation type="submission" date="2023-08" db="EMBL/GenBank/DDBJ databases">
        <authorList>
            <person name="Audoor S."/>
            <person name="Bilcke G."/>
        </authorList>
    </citation>
    <scope>NUCLEOTIDE SEQUENCE</scope>
</reference>
<evidence type="ECO:0000313" key="3">
    <source>
        <dbReference type="EMBL" id="CAJ1952334.1"/>
    </source>
</evidence>
<dbReference type="Proteomes" id="UP001295423">
    <property type="component" value="Unassembled WGS sequence"/>
</dbReference>
<gene>
    <name evidence="3" type="ORF">CYCCA115_LOCUS13500</name>
</gene>
<dbReference type="EMBL" id="CAKOGP040001803">
    <property type="protein sequence ID" value="CAJ1952334.1"/>
    <property type="molecule type" value="Genomic_DNA"/>
</dbReference>
<comment type="caution">
    <text evidence="3">The sequence shown here is derived from an EMBL/GenBank/DDBJ whole genome shotgun (WGS) entry which is preliminary data.</text>
</comment>
<evidence type="ECO:0000259" key="2">
    <source>
        <dbReference type="Pfam" id="PF20710"/>
    </source>
</evidence>
<dbReference type="InterPro" id="IPR049227">
    <property type="entry name" value="DUF6824"/>
</dbReference>
<sequence length="280" mass="31810">MPPTERHNKTAMVPIHGDHEMLHNIHKAPFPASTEPDDVMVPFFIDDAVFRNVNESKKPVPTEKTNGPGMKHRNMLPPDFTPCEFDIICSRSKDAKNHTGNEVFQNIIKNTAPKYATVEGKLSKSIIVSQIVDAIRRRSSTGRGFVKLIGGQWYELGELGSREKVSQSLRDLLHGQYRSSGKSKRKMKNEMIFRMMSDLEAFVDSNQFISTRIEAMQETVQNFGDSLSDDQLLLMMTTMNCELLNQLKVDPEVQRRFGHMQKQSSSQPPTMSCSDRKTSF</sequence>
<feature type="compositionally biased region" description="Polar residues" evidence="1">
    <location>
        <begin position="261"/>
        <end position="273"/>
    </location>
</feature>
<evidence type="ECO:0000313" key="4">
    <source>
        <dbReference type="Proteomes" id="UP001295423"/>
    </source>
</evidence>
<dbReference type="Pfam" id="PF20710">
    <property type="entry name" value="DUF6824"/>
    <property type="match status" value="1"/>
</dbReference>